<keyword evidence="5" id="KW-0560">Oxidoreductase</keyword>
<keyword evidence="3" id="KW-0156">Chromatin regulator</keyword>
<organism evidence="12 13">
    <name type="scientific">Tribonema minus</name>
    <dbReference type="NCBI Taxonomy" id="303371"/>
    <lineage>
        <taxon>Eukaryota</taxon>
        <taxon>Sar</taxon>
        <taxon>Stramenopiles</taxon>
        <taxon>Ochrophyta</taxon>
        <taxon>PX clade</taxon>
        <taxon>Xanthophyceae</taxon>
        <taxon>Tribonematales</taxon>
        <taxon>Tribonemataceae</taxon>
        <taxon>Tribonema</taxon>
    </lineage>
</organism>
<dbReference type="SUPFAM" id="SSF51197">
    <property type="entry name" value="Clavaminate synthase-like"/>
    <property type="match status" value="1"/>
</dbReference>
<evidence type="ECO:0000256" key="3">
    <source>
        <dbReference type="ARBA" id="ARBA00022853"/>
    </source>
</evidence>
<keyword evidence="13" id="KW-1185">Reference proteome</keyword>
<dbReference type="Gene3D" id="2.60.120.650">
    <property type="entry name" value="Cupin"/>
    <property type="match status" value="1"/>
</dbReference>
<dbReference type="OrthoDB" id="5876800at2759"/>
<dbReference type="InterPro" id="IPR041070">
    <property type="entry name" value="JHD"/>
</dbReference>
<dbReference type="GO" id="GO:0006325">
    <property type="term" value="P:chromatin organization"/>
    <property type="evidence" value="ECO:0007669"/>
    <property type="project" value="UniProtKB-KW"/>
</dbReference>
<feature type="compositionally biased region" description="Low complexity" evidence="10">
    <location>
        <begin position="487"/>
        <end position="502"/>
    </location>
</feature>
<feature type="compositionally biased region" description="Gly residues" evidence="10">
    <location>
        <begin position="454"/>
        <end position="473"/>
    </location>
</feature>
<evidence type="ECO:0000256" key="8">
    <source>
        <dbReference type="ARBA" id="ARBA00023163"/>
    </source>
</evidence>
<evidence type="ECO:0000256" key="7">
    <source>
        <dbReference type="ARBA" id="ARBA00023015"/>
    </source>
</evidence>
<keyword evidence="7" id="KW-0805">Transcription regulation</keyword>
<feature type="region of interest" description="Disordered" evidence="10">
    <location>
        <begin position="587"/>
        <end position="775"/>
    </location>
</feature>
<dbReference type="PROSITE" id="PS51184">
    <property type="entry name" value="JMJC"/>
    <property type="match status" value="1"/>
</dbReference>
<keyword evidence="2" id="KW-0479">Metal-binding</keyword>
<dbReference type="Pfam" id="PF17811">
    <property type="entry name" value="JHD"/>
    <property type="match status" value="1"/>
</dbReference>
<evidence type="ECO:0000256" key="1">
    <source>
        <dbReference type="ARBA" id="ARBA00004123"/>
    </source>
</evidence>
<feature type="compositionally biased region" description="Gly residues" evidence="10">
    <location>
        <begin position="713"/>
        <end position="748"/>
    </location>
</feature>
<evidence type="ECO:0000256" key="10">
    <source>
        <dbReference type="SAM" id="MobiDB-lite"/>
    </source>
</evidence>
<dbReference type="InterPro" id="IPR003347">
    <property type="entry name" value="JmjC_dom"/>
</dbReference>
<dbReference type="PANTHER" id="PTHR23123">
    <property type="entry name" value="PHD/F-BOX CONTAINING PROTEIN"/>
    <property type="match status" value="1"/>
</dbReference>
<evidence type="ECO:0000313" key="13">
    <source>
        <dbReference type="Proteomes" id="UP000664859"/>
    </source>
</evidence>
<feature type="domain" description="JmjC" evidence="11">
    <location>
        <begin position="148"/>
        <end position="307"/>
    </location>
</feature>
<feature type="compositionally biased region" description="Low complexity" evidence="10">
    <location>
        <begin position="648"/>
        <end position="668"/>
    </location>
</feature>
<keyword evidence="9" id="KW-0539">Nucleus</keyword>
<feature type="region of interest" description="Disordered" evidence="10">
    <location>
        <begin position="443"/>
        <end position="533"/>
    </location>
</feature>
<evidence type="ECO:0000256" key="9">
    <source>
        <dbReference type="ARBA" id="ARBA00023242"/>
    </source>
</evidence>
<sequence length="836" mass="88698">MTTPAGRARRRCVRDVQYSDIKAHAENFGLTSTMDRNKFQHLLESKRFTPLEVQQLRGEELTAEWAYKTGLREPVMVRDKTGLGLQVPDASTFTVRDVADIVGEDFPVSVIEVCSQSELPGWRLGDWAEYYETRKAEQPPLNVISLEFSQTPLRKFVTSPKMVRSLDWIDAVWPAEDRREGGTYPQVQYYCLMSLAGSYTDFHIDFGGSSVWYHVLKGRKVFYFARPTPENLQKYERWLCSPQQECTFLGDEVDACYRVELEQGNTLIIPTGWIHAVFTPQDSLVFGGNFLHSLGMQLQLTVHQLELRTQVAPKFRFPYFDDMTFYAAGQMLTVLQKGGRAGGGGGGSGRSAAAKGLSEWEKQGLPALARACRTKLDLAFVADESAEPEGWVRAARRAGYASAAAMVDALEAAVKQLDLPPQQPSPPPPLLQKEPSLKLKLNLKRPRPASSGDESGGAREGGAGAAGGGGSGGLKITIRKPQPPPQQQQQVPRIKVKPLAARPGPPTPPAPVPKLTLGHLGLDTESSSDDDTELSAVKRNAKGVTAPKTAMAQGVRAPAVKSEKGVDALAAAAAAVAADEEEFMDGSIAAVPAGGGGGGGGDGGGEGGGEWSGSDQEEALAADLFAGLDDRPAHKANGSTSAAPLDRAAAPVRSLPAAAPPQRAAAAPPARPPSTHATRKHKGQRLQQLLPQLAEYEPALTKADQEWRPDGDSGSGGDDAASGGSGSDGGGGGEGGESSDGGQGGGLESGSDGEGLVYKPRLSSRRQQALAAKSVTVKRLVKPSQPAAQAEAFRSLGKYKIAPKSKVQEPQSKPPVAGGGKKKLTGKALLMKKFKI</sequence>
<dbReference type="Proteomes" id="UP000664859">
    <property type="component" value="Unassembled WGS sequence"/>
</dbReference>
<dbReference type="InterPro" id="IPR050690">
    <property type="entry name" value="JHDM1_Histone_Demethylase"/>
</dbReference>
<name>A0A835Z0K8_9STRA</name>
<evidence type="ECO:0000259" key="11">
    <source>
        <dbReference type="PROSITE" id="PS51184"/>
    </source>
</evidence>
<keyword evidence="8" id="KW-0804">Transcription</keyword>
<comment type="caution">
    <text evidence="12">The sequence shown here is derived from an EMBL/GenBank/DDBJ whole genome shotgun (WGS) entry which is preliminary data.</text>
</comment>
<dbReference type="AlphaFoldDB" id="A0A835Z0K8"/>
<dbReference type="SMART" id="SM00558">
    <property type="entry name" value="JmjC"/>
    <property type="match status" value="1"/>
</dbReference>
<keyword evidence="6" id="KW-0408">Iron</keyword>
<gene>
    <name evidence="12" type="ORF">JKP88DRAFT_354384</name>
</gene>
<accession>A0A835Z0K8</accession>
<dbReference type="GO" id="GO:0051213">
    <property type="term" value="F:dioxygenase activity"/>
    <property type="evidence" value="ECO:0007669"/>
    <property type="project" value="UniProtKB-KW"/>
</dbReference>
<dbReference type="EMBL" id="JAFCMP010000153">
    <property type="protein sequence ID" value="KAG5184756.1"/>
    <property type="molecule type" value="Genomic_DNA"/>
</dbReference>
<feature type="compositionally biased region" description="Gly residues" evidence="10">
    <location>
        <begin position="593"/>
        <end position="611"/>
    </location>
</feature>
<protein>
    <recommendedName>
        <fullName evidence="11">JmjC domain-containing protein</fullName>
    </recommendedName>
</protein>
<evidence type="ECO:0000256" key="2">
    <source>
        <dbReference type="ARBA" id="ARBA00022723"/>
    </source>
</evidence>
<dbReference type="Pfam" id="PF02373">
    <property type="entry name" value="JmjC"/>
    <property type="match status" value="1"/>
</dbReference>
<dbReference type="GO" id="GO:0005634">
    <property type="term" value="C:nucleus"/>
    <property type="evidence" value="ECO:0007669"/>
    <property type="project" value="UniProtKB-SubCell"/>
</dbReference>
<comment type="subcellular location">
    <subcellularLocation>
        <location evidence="1">Nucleus</location>
    </subcellularLocation>
</comment>
<reference evidence="12" key="1">
    <citation type="submission" date="2021-02" db="EMBL/GenBank/DDBJ databases">
        <title>First Annotated Genome of the Yellow-green Alga Tribonema minus.</title>
        <authorList>
            <person name="Mahan K.M."/>
        </authorList>
    </citation>
    <scope>NUCLEOTIDE SEQUENCE</scope>
    <source>
        <strain evidence="12">UTEX B ZZ1240</strain>
    </source>
</reference>
<proteinExistence type="predicted"/>
<feature type="region of interest" description="Disordered" evidence="10">
    <location>
        <begin position="803"/>
        <end position="824"/>
    </location>
</feature>
<evidence type="ECO:0000313" key="12">
    <source>
        <dbReference type="EMBL" id="KAG5184756.1"/>
    </source>
</evidence>
<feature type="compositionally biased region" description="Pro residues" evidence="10">
    <location>
        <begin position="503"/>
        <end position="512"/>
    </location>
</feature>
<evidence type="ECO:0000256" key="6">
    <source>
        <dbReference type="ARBA" id="ARBA00023004"/>
    </source>
</evidence>
<dbReference type="GO" id="GO:0046872">
    <property type="term" value="F:metal ion binding"/>
    <property type="evidence" value="ECO:0007669"/>
    <property type="project" value="UniProtKB-KW"/>
</dbReference>
<keyword evidence="4" id="KW-0223">Dioxygenase</keyword>
<evidence type="ECO:0000256" key="4">
    <source>
        <dbReference type="ARBA" id="ARBA00022964"/>
    </source>
</evidence>
<evidence type="ECO:0000256" key="5">
    <source>
        <dbReference type="ARBA" id="ARBA00023002"/>
    </source>
</evidence>